<organism evidence="1">
    <name type="scientific">marine metagenome</name>
    <dbReference type="NCBI Taxonomy" id="408172"/>
    <lineage>
        <taxon>unclassified sequences</taxon>
        <taxon>metagenomes</taxon>
        <taxon>ecological metagenomes</taxon>
    </lineage>
</organism>
<reference evidence="1" key="1">
    <citation type="submission" date="2018-05" db="EMBL/GenBank/DDBJ databases">
        <authorList>
            <person name="Lanie J.A."/>
            <person name="Ng W.-L."/>
            <person name="Kazmierczak K.M."/>
            <person name="Andrzejewski T.M."/>
            <person name="Davidsen T.M."/>
            <person name="Wayne K.J."/>
            <person name="Tettelin H."/>
            <person name="Glass J.I."/>
            <person name="Rusch D."/>
            <person name="Podicherti R."/>
            <person name="Tsui H.-C.T."/>
            <person name="Winkler M.E."/>
        </authorList>
    </citation>
    <scope>NUCLEOTIDE SEQUENCE</scope>
</reference>
<name>A0A382D970_9ZZZZ</name>
<accession>A0A382D970</accession>
<dbReference type="EMBL" id="UINC01038094">
    <property type="protein sequence ID" value="SVB34582.1"/>
    <property type="molecule type" value="Genomic_DNA"/>
</dbReference>
<protein>
    <submittedName>
        <fullName evidence="1">Uncharacterized protein</fullName>
    </submittedName>
</protein>
<proteinExistence type="predicted"/>
<gene>
    <name evidence="1" type="ORF">METZ01_LOCUS187436</name>
</gene>
<dbReference type="AlphaFoldDB" id="A0A382D970"/>
<sequence length="54" mass="6341">MACLTVRNIWLYCELWLYGTDSYLLADDSALCINQLFTSYPQVIHRKSFKPLII</sequence>
<evidence type="ECO:0000313" key="1">
    <source>
        <dbReference type="EMBL" id="SVB34582.1"/>
    </source>
</evidence>